<proteinExistence type="predicted"/>
<dbReference type="Gene3D" id="1.25.40.10">
    <property type="entry name" value="Tetratricopeptide repeat domain"/>
    <property type="match status" value="2"/>
</dbReference>
<keyword evidence="1" id="KW-0732">Signal</keyword>
<dbReference type="Pfam" id="PF25021">
    <property type="entry name" value="TEN_NHL"/>
    <property type="match status" value="1"/>
</dbReference>
<dbReference type="InterPro" id="IPR050767">
    <property type="entry name" value="Sel1_AlgK"/>
</dbReference>
<dbReference type="Gene3D" id="2.120.10.30">
    <property type="entry name" value="TolB, C-terminal domain"/>
    <property type="match status" value="3"/>
</dbReference>
<dbReference type="EMBL" id="AP021881">
    <property type="protein sequence ID" value="BBP00596.1"/>
    <property type="molecule type" value="Genomic_DNA"/>
</dbReference>
<dbReference type="SUPFAM" id="SSF101898">
    <property type="entry name" value="NHL repeat"/>
    <property type="match status" value="1"/>
</dbReference>
<dbReference type="InterPro" id="IPR011990">
    <property type="entry name" value="TPR-like_helical_dom_sf"/>
</dbReference>
<protein>
    <recommendedName>
        <fullName evidence="2">Teneurin NHL domain-containing protein</fullName>
    </recommendedName>
</protein>
<evidence type="ECO:0000259" key="2">
    <source>
        <dbReference type="Pfam" id="PF25021"/>
    </source>
</evidence>
<dbReference type="RefSeq" id="WP_162084500.1">
    <property type="nucleotide sequence ID" value="NZ_AP021881.1"/>
</dbReference>
<accession>A0A809RG25</accession>
<keyword evidence="4" id="KW-1185">Reference proteome</keyword>
<dbReference type="KEGG" id="sniv:SFSGTM_13040"/>
<dbReference type="PANTHER" id="PTHR11102:SF160">
    <property type="entry name" value="ERAD-ASSOCIATED E3 UBIQUITIN-PROTEIN LIGASE COMPONENT HRD3"/>
    <property type="match status" value="1"/>
</dbReference>
<dbReference type="Pfam" id="PF08238">
    <property type="entry name" value="Sel1"/>
    <property type="match status" value="7"/>
</dbReference>
<sequence>MKRITCNSFFLLIVFFSASTCFAGLDEGLAAYKNHDFETALRELKPLAEQGNTIAQLRLGDMYAIGEVVKVDNEQALIWWTKAAENGNPEAQLQLGNAFNAGDRVKRNYAQAITWYRMAAEHGYVPAQFNLANMYTGNYSGIPKDDAQTIYWWQKIADEGSPDSASMLAERYSTGTGVPKDDVKAVHFWRIAAENNTVSKYEAAKQLGDSYYNGRGIAQNYVQAANWYRKAAKKFNGTPAMKALGNMYYHGIGVPQDYAQAITWYGEAAKANDSDAQMMMGNMYERGEGVPKNLVIACAWYDVVALYATKQLLIPALLGNALPLDMQKLLKQSLSSLIQNQKDAKERVAKQLTADQLLQAKDLAKAWTIGDLIPGIQTTRLAKDSAGEGCGQTGLFSDKLQEIDGPKGVAKVGSVADMTFDSNGNLFFTDQAYHTIREIKVNGEVVKVAGQSGEYGCNDGKRSEAHLFNPYGIAVDKNGIVYFYDHNMIRKVDLDGSVTTLAGVSKNQDVKDGKGKDASFWGYQVKITLGRDDNLYVGDQSGVRKVTPDGVVTTIAGLVNREQSIKDGNGVNARFNLIRSITVDQQNNIYVLDEGAIRKIGKNGDVTTIANSDPRAHDSKGSDWVAKHCSAASLAIDQKDNIFVSSVGTIRKIDPAGKVNALVDFKLDCYVRESSDTGYFSMPRSMAIDKEGNVYGFGINGLFKVSPIGKVSLVLDLAQNIK</sequence>
<evidence type="ECO:0000313" key="4">
    <source>
        <dbReference type="Proteomes" id="UP000463939"/>
    </source>
</evidence>
<feature type="chain" id="PRO_5032656231" description="Teneurin NHL domain-containing protein" evidence="1">
    <location>
        <begin position="24"/>
        <end position="722"/>
    </location>
</feature>
<dbReference type="SMART" id="SM00671">
    <property type="entry name" value="SEL1"/>
    <property type="match status" value="7"/>
</dbReference>
<feature type="signal peptide" evidence="1">
    <location>
        <begin position="1"/>
        <end position="23"/>
    </location>
</feature>
<organism evidence="3 4">
    <name type="scientific">Sulfuriferula nivalis</name>
    <dbReference type="NCBI Taxonomy" id="2675298"/>
    <lineage>
        <taxon>Bacteria</taxon>
        <taxon>Pseudomonadati</taxon>
        <taxon>Pseudomonadota</taxon>
        <taxon>Betaproteobacteria</taxon>
        <taxon>Nitrosomonadales</taxon>
        <taxon>Sulfuricellaceae</taxon>
        <taxon>Sulfuriferula</taxon>
    </lineage>
</organism>
<name>A0A809RG25_9PROT</name>
<dbReference type="SUPFAM" id="SSF81901">
    <property type="entry name" value="HCP-like"/>
    <property type="match status" value="2"/>
</dbReference>
<gene>
    <name evidence="3" type="ORF">SFSGTM_13040</name>
</gene>
<feature type="domain" description="Teneurin NHL" evidence="2">
    <location>
        <begin position="434"/>
        <end position="507"/>
    </location>
</feature>
<dbReference type="InterPro" id="IPR056822">
    <property type="entry name" value="TEN_NHL"/>
</dbReference>
<reference evidence="4" key="1">
    <citation type="submission" date="2019-11" db="EMBL/GenBank/DDBJ databases">
        <title>Isolation and characterization of a novel species in the genus Sulfuriferula.</title>
        <authorList>
            <person name="Mochizuki J."/>
            <person name="Kojima H."/>
            <person name="Fukui M."/>
        </authorList>
    </citation>
    <scope>NUCLEOTIDE SEQUENCE [LARGE SCALE GENOMIC DNA]</scope>
    <source>
        <strain evidence="4">SGTM</strain>
    </source>
</reference>
<dbReference type="PANTHER" id="PTHR11102">
    <property type="entry name" value="SEL-1-LIKE PROTEIN"/>
    <property type="match status" value="1"/>
</dbReference>
<dbReference type="InterPro" id="IPR006597">
    <property type="entry name" value="Sel1-like"/>
</dbReference>
<dbReference type="AlphaFoldDB" id="A0A809RG25"/>
<dbReference type="InterPro" id="IPR011042">
    <property type="entry name" value="6-blade_b-propeller_TolB-like"/>
</dbReference>
<evidence type="ECO:0000313" key="3">
    <source>
        <dbReference type="EMBL" id="BBP00596.1"/>
    </source>
</evidence>
<dbReference type="Proteomes" id="UP000463939">
    <property type="component" value="Chromosome"/>
</dbReference>
<evidence type="ECO:0000256" key="1">
    <source>
        <dbReference type="SAM" id="SignalP"/>
    </source>
</evidence>